<name>A0ABV9CTP2_9ACTN</name>
<evidence type="ECO:0000313" key="3">
    <source>
        <dbReference type="Proteomes" id="UP001596004"/>
    </source>
</evidence>
<sequence>MRDLTISGSSWTVDESGNAIDAGRRESSDAVEAATIDYGYARI</sequence>
<organism evidence="2 3">
    <name type="scientific">Sphaerisporangium dianthi</name>
    <dbReference type="NCBI Taxonomy" id="1436120"/>
    <lineage>
        <taxon>Bacteria</taxon>
        <taxon>Bacillati</taxon>
        <taxon>Actinomycetota</taxon>
        <taxon>Actinomycetes</taxon>
        <taxon>Streptosporangiales</taxon>
        <taxon>Streptosporangiaceae</taxon>
        <taxon>Sphaerisporangium</taxon>
    </lineage>
</organism>
<proteinExistence type="predicted"/>
<reference evidence="3" key="1">
    <citation type="journal article" date="2019" name="Int. J. Syst. Evol. Microbiol.">
        <title>The Global Catalogue of Microorganisms (GCM) 10K type strain sequencing project: providing services to taxonomists for standard genome sequencing and annotation.</title>
        <authorList>
            <consortium name="The Broad Institute Genomics Platform"/>
            <consortium name="The Broad Institute Genome Sequencing Center for Infectious Disease"/>
            <person name="Wu L."/>
            <person name="Ma J."/>
        </authorList>
    </citation>
    <scope>NUCLEOTIDE SEQUENCE [LARGE SCALE GENOMIC DNA]</scope>
    <source>
        <strain evidence="3">CGMCC 4.7132</strain>
    </source>
</reference>
<gene>
    <name evidence="2" type="ORF">ACFO60_34525</name>
</gene>
<evidence type="ECO:0000256" key="1">
    <source>
        <dbReference type="SAM" id="MobiDB-lite"/>
    </source>
</evidence>
<protein>
    <submittedName>
        <fullName evidence="2">Uncharacterized protein</fullName>
    </submittedName>
</protein>
<evidence type="ECO:0000313" key="2">
    <source>
        <dbReference type="EMBL" id="MFC4535909.1"/>
    </source>
</evidence>
<comment type="caution">
    <text evidence="2">The sequence shown here is derived from an EMBL/GenBank/DDBJ whole genome shotgun (WGS) entry which is preliminary data.</text>
</comment>
<feature type="region of interest" description="Disordered" evidence="1">
    <location>
        <begin position="1"/>
        <end position="26"/>
    </location>
</feature>
<dbReference type="Proteomes" id="UP001596004">
    <property type="component" value="Unassembled WGS sequence"/>
</dbReference>
<keyword evidence="3" id="KW-1185">Reference proteome</keyword>
<dbReference type="EMBL" id="JBHSFP010000037">
    <property type="protein sequence ID" value="MFC4535909.1"/>
    <property type="molecule type" value="Genomic_DNA"/>
</dbReference>
<feature type="compositionally biased region" description="Polar residues" evidence="1">
    <location>
        <begin position="1"/>
        <end position="15"/>
    </location>
</feature>
<accession>A0ABV9CTP2</accession>
<dbReference type="RefSeq" id="WP_380849382.1">
    <property type="nucleotide sequence ID" value="NZ_JBHSFP010000037.1"/>
</dbReference>